<dbReference type="Gene3D" id="2.70.98.30">
    <property type="entry name" value="Golgi alpha-mannosidase II, domain 4"/>
    <property type="match status" value="1"/>
</dbReference>
<evidence type="ECO:0000259" key="10">
    <source>
        <dbReference type="Pfam" id="PF17652"/>
    </source>
</evidence>
<dbReference type="InterPro" id="IPR005200">
    <property type="entry name" value="Endo-beta-glucanase"/>
</dbReference>
<evidence type="ECO:0000313" key="12">
    <source>
        <dbReference type="Proteomes" id="UP000799436"/>
    </source>
</evidence>
<dbReference type="GO" id="GO:0052861">
    <property type="term" value="F:endo-1,3(4)-beta-glucanase activity"/>
    <property type="evidence" value="ECO:0007669"/>
    <property type="project" value="InterPro"/>
</dbReference>
<evidence type="ECO:0000259" key="9">
    <source>
        <dbReference type="Pfam" id="PF03639"/>
    </source>
</evidence>
<evidence type="ECO:0000256" key="5">
    <source>
        <dbReference type="ARBA" id="ARBA00023277"/>
    </source>
</evidence>
<dbReference type="GO" id="GO:0000272">
    <property type="term" value="P:polysaccharide catabolic process"/>
    <property type="evidence" value="ECO:0007669"/>
    <property type="project" value="UniProtKB-KW"/>
</dbReference>
<accession>A0A6G1LD93</accession>
<evidence type="ECO:0000256" key="2">
    <source>
        <dbReference type="ARBA" id="ARBA00010730"/>
    </source>
</evidence>
<name>A0A6G1LD93_9PEZI</name>
<evidence type="ECO:0000256" key="4">
    <source>
        <dbReference type="ARBA" id="ARBA00022801"/>
    </source>
</evidence>
<dbReference type="Proteomes" id="UP000799436">
    <property type="component" value="Unassembled WGS sequence"/>
</dbReference>
<feature type="domain" description="Glycosyl hydrolase family 81 C-terminal" evidence="10">
    <location>
        <begin position="445"/>
        <end position="800"/>
    </location>
</feature>
<dbReference type="Pfam" id="PF03639">
    <property type="entry name" value="Glyco_hydro_81"/>
    <property type="match status" value="1"/>
</dbReference>
<dbReference type="Pfam" id="PF17652">
    <property type="entry name" value="Glyco_hydro81C"/>
    <property type="match status" value="1"/>
</dbReference>
<dbReference type="EMBL" id="ML995825">
    <property type="protein sequence ID" value="KAF2770562.1"/>
    <property type="molecule type" value="Genomic_DNA"/>
</dbReference>
<keyword evidence="12" id="KW-1185">Reference proteome</keyword>
<dbReference type="GO" id="GO:0009986">
    <property type="term" value="C:cell surface"/>
    <property type="evidence" value="ECO:0007669"/>
    <property type="project" value="TreeGrafter"/>
</dbReference>
<feature type="domain" description="Glycosyl hydrolase family 81 N-terminal" evidence="9">
    <location>
        <begin position="105"/>
        <end position="437"/>
    </location>
</feature>
<dbReference type="GO" id="GO:0042973">
    <property type="term" value="F:glucan endo-1,3-beta-D-glucosidase activity"/>
    <property type="evidence" value="ECO:0007669"/>
    <property type="project" value="UniProtKB-EC"/>
</dbReference>
<dbReference type="PANTHER" id="PTHR31983:SF0">
    <property type="entry name" value="GLUCAN ENDO-1,3-BETA-D-GLUCOSIDASE 2"/>
    <property type="match status" value="1"/>
</dbReference>
<dbReference type="InterPro" id="IPR040451">
    <property type="entry name" value="GH81_N"/>
</dbReference>
<keyword evidence="5" id="KW-0119">Carbohydrate metabolism</keyword>
<dbReference type="PROSITE" id="PS52008">
    <property type="entry name" value="GH81"/>
    <property type="match status" value="1"/>
</dbReference>
<evidence type="ECO:0000256" key="1">
    <source>
        <dbReference type="ARBA" id="ARBA00000382"/>
    </source>
</evidence>
<dbReference type="PANTHER" id="PTHR31983">
    <property type="entry name" value="ENDO-1,3(4)-BETA-GLUCANASE 1"/>
    <property type="match status" value="1"/>
</dbReference>
<comment type="similarity">
    <text evidence="2">Belongs to the glycosyl hydrolase 81 family.</text>
</comment>
<comment type="catalytic activity">
    <reaction evidence="1">
        <text>Hydrolysis of (1-&gt;3)-beta-D-glucosidic linkages in (1-&gt;3)-beta-D-glucans.</text>
        <dbReference type="EC" id="3.2.1.39"/>
    </reaction>
</comment>
<keyword evidence="6" id="KW-0326">Glycosidase</keyword>
<dbReference type="AlphaFoldDB" id="A0A6G1LD93"/>
<evidence type="ECO:0000256" key="7">
    <source>
        <dbReference type="ARBA" id="ARBA00023316"/>
    </source>
</evidence>
<sequence length="833" mass="89345">MTFATNLPDTALASLSVSAVQTATSAIPLGAAGSIILSLEPGPTAAPFLTSIGAATATLPLANASAYPSLGPTANATPTPISVGNIFQMIDIDAPPAQITPTGDHPVAPLGIHKQQDRLETNKFYANFFLGDQMAGTWTHPYSVSYGNGSGESSSWGLVISHTERDQFGTTPAEAGIDAGKIKNFASPVGLQPLVLSAAELGNGTKLTTDSLEAFSVNVNLAAPNGTNVLTFPLLQGMGFVTGVYNDGTPLIQSGVGITSLVYCGPVDNYMTYKYRASVGASNGSDSTWLIYVTPSEKSYKPNSFTLLDAKNVQGRSNFNGYIQIAKVPTDGGNRSELVYDAAAGVYPTSASISGSVSGQAGTYTLKWTKAGDTSRTLLMWALPHHVQSFSSATARGLKNLKLITTTKGYATAVSGDSWTLEEPNLPIDLGFAPWSPETGSVKSVSSATIELLNAVAYAELNEDIETQTNTSSIYYDGKALAKFATICYTANTIAKNSSLAISGLKKLQEVFALHVDNVMPIPIVYDDVWGGIVSVCSYKSGDTGCDFGNTYYNDHHFHYGYYVYAAAVIGYLNSSWLDAGTNKAWVNTLVRDYANSITDDPYFPFARMFDWYHGHSWAHGISAAADGKDQESSSEDTMASYAIKQWGHVIKDVNMEARGNLMLAIHARSLQNYYLYTDDNTVQPADFIGNKVAGILFENKVDHVTYFGDVPAYIQGIHMLPLLPHTPLIRTKTFVQEEWEAYFANDTGISPVWNITGGWRGIIKGNQMFIDPTASFDFFSGSSFNTSYLDNGASQTWYLAYSAALGGDAGTSSKNKREKVRNLVNQVSGKVI</sequence>
<dbReference type="GO" id="GO:0071555">
    <property type="term" value="P:cell wall organization"/>
    <property type="evidence" value="ECO:0007669"/>
    <property type="project" value="UniProtKB-KW"/>
</dbReference>
<gene>
    <name evidence="11" type="ORF">EJ03DRAFT_270330</name>
</gene>
<reference evidence="11" key="1">
    <citation type="journal article" date="2020" name="Stud. Mycol.">
        <title>101 Dothideomycetes genomes: a test case for predicting lifestyles and emergence of pathogens.</title>
        <authorList>
            <person name="Haridas S."/>
            <person name="Albert R."/>
            <person name="Binder M."/>
            <person name="Bloem J."/>
            <person name="Labutti K."/>
            <person name="Salamov A."/>
            <person name="Andreopoulos B."/>
            <person name="Baker S."/>
            <person name="Barry K."/>
            <person name="Bills G."/>
            <person name="Bluhm B."/>
            <person name="Cannon C."/>
            <person name="Castanera R."/>
            <person name="Culley D."/>
            <person name="Daum C."/>
            <person name="Ezra D."/>
            <person name="Gonzalez J."/>
            <person name="Henrissat B."/>
            <person name="Kuo A."/>
            <person name="Liang C."/>
            <person name="Lipzen A."/>
            <person name="Lutzoni F."/>
            <person name="Magnuson J."/>
            <person name="Mondo S."/>
            <person name="Nolan M."/>
            <person name="Ohm R."/>
            <person name="Pangilinan J."/>
            <person name="Park H.-J."/>
            <person name="Ramirez L."/>
            <person name="Alfaro M."/>
            <person name="Sun H."/>
            <person name="Tritt A."/>
            <person name="Yoshinaga Y."/>
            <person name="Zwiers L.-H."/>
            <person name="Turgeon B."/>
            <person name="Goodwin S."/>
            <person name="Spatafora J."/>
            <person name="Crous P."/>
            <person name="Grigoriev I."/>
        </authorList>
    </citation>
    <scope>NUCLEOTIDE SEQUENCE</scope>
    <source>
        <strain evidence="11">CBS 116005</strain>
    </source>
</reference>
<organism evidence="11 12">
    <name type="scientific">Teratosphaeria nubilosa</name>
    <dbReference type="NCBI Taxonomy" id="161662"/>
    <lineage>
        <taxon>Eukaryota</taxon>
        <taxon>Fungi</taxon>
        <taxon>Dikarya</taxon>
        <taxon>Ascomycota</taxon>
        <taxon>Pezizomycotina</taxon>
        <taxon>Dothideomycetes</taxon>
        <taxon>Dothideomycetidae</taxon>
        <taxon>Mycosphaerellales</taxon>
        <taxon>Teratosphaeriaceae</taxon>
        <taxon>Teratosphaeria</taxon>
    </lineage>
</organism>
<keyword evidence="8" id="KW-0624">Polysaccharide degradation</keyword>
<evidence type="ECO:0000313" key="11">
    <source>
        <dbReference type="EMBL" id="KAF2770562.1"/>
    </source>
</evidence>
<dbReference type="InterPro" id="IPR040720">
    <property type="entry name" value="GH81_C"/>
</dbReference>
<protein>
    <recommendedName>
        <fullName evidence="3">glucan endo-1,3-beta-D-glucosidase</fullName>
        <ecNumber evidence="3">3.2.1.39</ecNumber>
    </recommendedName>
</protein>
<evidence type="ECO:0000256" key="6">
    <source>
        <dbReference type="ARBA" id="ARBA00023295"/>
    </source>
</evidence>
<proteinExistence type="inferred from homology"/>
<evidence type="ECO:0000256" key="3">
    <source>
        <dbReference type="ARBA" id="ARBA00012780"/>
    </source>
</evidence>
<dbReference type="EC" id="3.2.1.39" evidence="3"/>
<keyword evidence="7" id="KW-0961">Cell wall biogenesis/degradation</keyword>
<keyword evidence="4" id="KW-0378">Hydrolase</keyword>
<evidence type="ECO:0000256" key="8">
    <source>
        <dbReference type="ARBA" id="ARBA00023326"/>
    </source>
</evidence>
<dbReference type="Gene3D" id="1.10.287.1170">
    <property type="entry name" value="glycoside hydrolase family 81 endo-[beta] glucanase"/>
    <property type="match status" value="1"/>
</dbReference>
<dbReference type="OrthoDB" id="4473401at2759"/>